<organism evidence="1 2">
    <name type="scientific">Tetrahymena thermophila (strain SB210)</name>
    <dbReference type="NCBI Taxonomy" id="312017"/>
    <lineage>
        <taxon>Eukaryota</taxon>
        <taxon>Sar</taxon>
        <taxon>Alveolata</taxon>
        <taxon>Ciliophora</taxon>
        <taxon>Intramacronucleata</taxon>
        <taxon>Oligohymenophorea</taxon>
        <taxon>Hymenostomatida</taxon>
        <taxon>Tetrahymenina</taxon>
        <taxon>Tetrahymenidae</taxon>
        <taxon>Tetrahymena</taxon>
    </lineage>
</organism>
<sequence>MQTNAQYIFKDLKRVIGYVYDYNEKNLYIYGSSIYVINAQLTPQKIVDKDGDYINYMTLIDRQSFDFTQFDIRVSSGVIIQLIYIEQLNYILFNTDDRQDQICIYDVSTQQQILTLSGVKQNSLDNKNIIQVQYDESSIRYVMFLDTEGTFYLSSIDPKLPFQSFVKISEFTDGQETIQKFSYDNITNDVFIYSDKQIYKFDFNLLGNQYQPILNEPQSLFVQIPINNMQNDYLIVNKYNVIQRYTEQKVKFEFALSNQNQIVEIKYNQSKDILILAFSDSILFYQQYQYNRNNNLISNIYKLDIIQFQQFITDSVVITCDSKILHLNIEKGVIIKEIQYNSTQLVTSFTFNSNQDLIIIGFSDCQLLQYNLISQEYFLYNTTQQGPLLTQIIKIQLIENLDKQQYAYAISNGALLIKIDIQKKNVISQIDLRLLANENSQIRLAHFLIDFTYQRYIFSFSGQKKAYIYNYSNNKLEQNLILPKIKIDSFTIEQGLIFIQCSFQINLFILDTKIEFLTAIKKDFITDRITSFKLITKNVIAILFLDKLELLMIKGTKFNILAQQSYGYPQFLSYKFDSQKNIVNILCLHQNGIVENNYNLDIFNKDSISGCSALISSQDNEFIQQELTYISPKQTEVITDTIIQFNRALIGGGLRIVQTDQNKLQLPLFFPFYHNVLENIAEIYGNDSASYLQNIIIKNNNQINEYLFKFYKNVINAPNNFQNEYQRYAQIQQFRSGGLIDFGIYIVDEQNRYLSFSKEKLKQGNYPEDIDFELRNLQISINQLDSNKNLINGQQIIDFNQYDSIDQTFQLNNLQILGPLKSVQYFSINSTIYRSSVNKLPVLLSIQFRKCQIGEIIQNINTLQICNQCLNGTYQLSDPQALYQQSLQEKKDINRCFNCPESAIMCQGSTIKLKNGYWRKSNTTDEIIACNSMINSCQAENPNSINYCSDGYIGPICEQCDILGDNFISYMFQEFSSKNLNTHKHVTI</sequence>
<dbReference type="EMBL" id="GG662813">
    <property type="protein sequence ID" value="EAR89713.2"/>
    <property type="molecule type" value="Genomic_DNA"/>
</dbReference>
<dbReference type="SUPFAM" id="SSF50978">
    <property type="entry name" value="WD40 repeat-like"/>
    <property type="match status" value="1"/>
</dbReference>
<dbReference type="InterPro" id="IPR036322">
    <property type="entry name" value="WD40_repeat_dom_sf"/>
</dbReference>
<protein>
    <submittedName>
        <fullName evidence="1">Transmembrane protein, putative</fullName>
    </submittedName>
</protein>
<dbReference type="SUPFAM" id="SSF63829">
    <property type="entry name" value="Calcium-dependent phosphotriesterase"/>
    <property type="match status" value="1"/>
</dbReference>
<keyword evidence="2" id="KW-1185">Reference proteome</keyword>
<keyword evidence="1" id="KW-0472">Membrane</keyword>
<dbReference type="PANTHER" id="PTHR11319:SF35">
    <property type="entry name" value="OUTER MEMBRANE PROTEIN PMPC-RELATED"/>
    <property type="match status" value="1"/>
</dbReference>
<keyword evidence="1" id="KW-0812">Transmembrane</keyword>
<dbReference type="AlphaFoldDB" id="Q22WS9"/>
<dbReference type="KEGG" id="tet:TTHERM_00974050"/>
<dbReference type="InParanoid" id="Q22WS9"/>
<dbReference type="OrthoDB" id="338325at2759"/>
<evidence type="ECO:0000313" key="2">
    <source>
        <dbReference type="Proteomes" id="UP000009168"/>
    </source>
</evidence>
<name>Q22WS9_TETTS</name>
<accession>Q22WS9</accession>
<dbReference type="InterPro" id="IPR015943">
    <property type="entry name" value="WD40/YVTN_repeat-like_dom_sf"/>
</dbReference>
<gene>
    <name evidence="1" type="ORF">TTHERM_00974050</name>
</gene>
<dbReference type="Gene3D" id="2.130.10.10">
    <property type="entry name" value="YVTN repeat-like/Quinoprotein amine dehydrogenase"/>
    <property type="match status" value="1"/>
</dbReference>
<dbReference type="HOGENOM" id="CLU_001233_0_0_1"/>
<evidence type="ECO:0000313" key="1">
    <source>
        <dbReference type="EMBL" id="EAR89713.2"/>
    </source>
</evidence>
<dbReference type="RefSeq" id="XP_001009958.2">
    <property type="nucleotide sequence ID" value="XM_001009958.2"/>
</dbReference>
<proteinExistence type="predicted"/>
<dbReference type="GeneID" id="7844415"/>
<reference evidence="2" key="1">
    <citation type="journal article" date="2006" name="PLoS Biol.">
        <title>Macronuclear genome sequence of the ciliate Tetrahymena thermophila, a model eukaryote.</title>
        <authorList>
            <person name="Eisen J.A."/>
            <person name="Coyne R.S."/>
            <person name="Wu M."/>
            <person name="Wu D."/>
            <person name="Thiagarajan M."/>
            <person name="Wortman J.R."/>
            <person name="Badger J.H."/>
            <person name="Ren Q."/>
            <person name="Amedeo P."/>
            <person name="Jones K.M."/>
            <person name="Tallon L.J."/>
            <person name="Delcher A.L."/>
            <person name="Salzberg S.L."/>
            <person name="Silva J.C."/>
            <person name="Haas B.J."/>
            <person name="Majoros W.H."/>
            <person name="Farzad M."/>
            <person name="Carlton J.M."/>
            <person name="Smith R.K. Jr."/>
            <person name="Garg J."/>
            <person name="Pearlman R.E."/>
            <person name="Karrer K.M."/>
            <person name="Sun L."/>
            <person name="Manning G."/>
            <person name="Elde N.C."/>
            <person name="Turkewitz A.P."/>
            <person name="Asai D.J."/>
            <person name="Wilkes D.E."/>
            <person name="Wang Y."/>
            <person name="Cai H."/>
            <person name="Collins K."/>
            <person name="Stewart B.A."/>
            <person name="Lee S.R."/>
            <person name="Wilamowska K."/>
            <person name="Weinberg Z."/>
            <person name="Ruzzo W.L."/>
            <person name="Wloga D."/>
            <person name="Gaertig J."/>
            <person name="Frankel J."/>
            <person name="Tsao C.-C."/>
            <person name="Gorovsky M.A."/>
            <person name="Keeling P.J."/>
            <person name="Waller R.F."/>
            <person name="Patron N.J."/>
            <person name="Cherry J.M."/>
            <person name="Stover N.A."/>
            <person name="Krieger C.J."/>
            <person name="del Toro C."/>
            <person name="Ryder H.F."/>
            <person name="Williamson S.C."/>
            <person name="Barbeau R.A."/>
            <person name="Hamilton E.P."/>
            <person name="Orias E."/>
        </authorList>
    </citation>
    <scope>NUCLEOTIDE SEQUENCE [LARGE SCALE GENOMIC DNA]</scope>
    <source>
        <strain evidence="2">SB210</strain>
    </source>
</reference>
<dbReference type="Proteomes" id="UP000009168">
    <property type="component" value="Unassembled WGS sequence"/>
</dbReference>
<dbReference type="PANTHER" id="PTHR11319">
    <property type="entry name" value="G PROTEIN-COUPLED RECEPTOR-RELATED"/>
    <property type="match status" value="1"/>
</dbReference>